<proteinExistence type="predicted"/>
<dbReference type="EMBL" id="BARV01016270">
    <property type="protein sequence ID" value="GAI25018.1"/>
    <property type="molecule type" value="Genomic_DNA"/>
</dbReference>
<reference evidence="1" key="1">
    <citation type="journal article" date="2014" name="Front. Microbiol.">
        <title>High frequency of phylogenetically diverse reductive dehalogenase-homologous genes in deep subseafloor sedimentary metagenomes.</title>
        <authorList>
            <person name="Kawai M."/>
            <person name="Futagami T."/>
            <person name="Toyoda A."/>
            <person name="Takaki Y."/>
            <person name="Nishi S."/>
            <person name="Hori S."/>
            <person name="Arai W."/>
            <person name="Tsubouchi T."/>
            <person name="Morono Y."/>
            <person name="Uchiyama I."/>
            <person name="Ito T."/>
            <person name="Fujiyama A."/>
            <person name="Inagaki F."/>
            <person name="Takami H."/>
        </authorList>
    </citation>
    <scope>NUCLEOTIDE SEQUENCE</scope>
    <source>
        <strain evidence="1">Expedition CK06-06</strain>
    </source>
</reference>
<evidence type="ECO:0000313" key="1">
    <source>
        <dbReference type="EMBL" id="GAI25018.1"/>
    </source>
</evidence>
<accession>X1M109</accession>
<dbReference type="SUPFAM" id="SSF51735">
    <property type="entry name" value="NAD(P)-binding Rossmann-fold domains"/>
    <property type="match status" value="1"/>
</dbReference>
<evidence type="ECO:0008006" key="2">
    <source>
        <dbReference type="Google" id="ProtNLM"/>
    </source>
</evidence>
<dbReference type="Gene3D" id="3.40.50.720">
    <property type="entry name" value="NAD(P)-binding Rossmann-like Domain"/>
    <property type="match status" value="1"/>
</dbReference>
<gene>
    <name evidence="1" type="ORF">S06H3_27957</name>
</gene>
<dbReference type="InterPro" id="IPR036291">
    <property type="entry name" value="NAD(P)-bd_dom_sf"/>
</dbReference>
<dbReference type="AlphaFoldDB" id="X1M109"/>
<protein>
    <recommendedName>
        <fullName evidence="2">Gfo/Idh/MocA-like oxidoreductase N-terminal domain-containing protein</fullName>
    </recommendedName>
</protein>
<name>X1M109_9ZZZZ</name>
<feature type="non-terminal residue" evidence="1">
    <location>
        <position position="64"/>
    </location>
</feature>
<sequence length="64" mass="7180">MNLLNLGVEVIAFDISKKRLFKIQKEYKNVTIFEDMEEALSQELNGVIICTPTSMHIPVAIATA</sequence>
<comment type="caution">
    <text evidence="1">The sequence shown here is derived from an EMBL/GenBank/DDBJ whole genome shotgun (WGS) entry which is preliminary data.</text>
</comment>
<organism evidence="1">
    <name type="scientific">marine sediment metagenome</name>
    <dbReference type="NCBI Taxonomy" id="412755"/>
    <lineage>
        <taxon>unclassified sequences</taxon>
        <taxon>metagenomes</taxon>
        <taxon>ecological metagenomes</taxon>
    </lineage>
</organism>